<gene>
    <name evidence="2" type="ORF">FF38_11584</name>
</gene>
<feature type="compositionally biased region" description="Basic and acidic residues" evidence="1">
    <location>
        <begin position="366"/>
        <end position="380"/>
    </location>
</feature>
<reference evidence="2 3" key="1">
    <citation type="journal article" date="2015" name="Nat. Commun.">
        <title>Lucilia cuprina genome unlocks parasitic fly biology to underpin future interventions.</title>
        <authorList>
            <person name="Anstead C.A."/>
            <person name="Korhonen P.K."/>
            <person name="Young N.D."/>
            <person name="Hall R.S."/>
            <person name="Jex A.R."/>
            <person name="Murali S.C."/>
            <person name="Hughes D.S."/>
            <person name="Lee S.F."/>
            <person name="Perry T."/>
            <person name="Stroehlein A.J."/>
            <person name="Ansell B.R."/>
            <person name="Breugelmans B."/>
            <person name="Hofmann A."/>
            <person name="Qu J."/>
            <person name="Dugan S."/>
            <person name="Lee S.L."/>
            <person name="Chao H."/>
            <person name="Dinh H."/>
            <person name="Han Y."/>
            <person name="Doddapaneni H.V."/>
            <person name="Worley K.C."/>
            <person name="Muzny D.M."/>
            <person name="Ioannidis P."/>
            <person name="Waterhouse R.M."/>
            <person name="Zdobnov E.M."/>
            <person name="James P.J."/>
            <person name="Bagnall N.H."/>
            <person name="Kotze A.C."/>
            <person name="Gibbs R.A."/>
            <person name="Richards S."/>
            <person name="Batterham P."/>
            <person name="Gasser R.B."/>
        </authorList>
    </citation>
    <scope>NUCLEOTIDE SEQUENCE [LARGE SCALE GENOMIC DNA]</scope>
    <source>
        <strain evidence="2 3">LS</strain>
        <tissue evidence="2">Full body</tissue>
    </source>
</reference>
<evidence type="ECO:0000313" key="3">
    <source>
        <dbReference type="Proteomes" id="UP000037069"/>
    </source>
</evidence>
<evidence type="ECO:0000313" key="2">
    <source>
        <dbReference type="EMBL" id="KNC27664.1"/>
    </source>
</evidence>
<feature type="compositionally biased region" description="Low complexity" evidence="1">
    <location>
        <begin position="348"/>
        <end position="360"/>
    </location>
</feature>
<dbReference type="AlphaFoldDB" id="A0A0L0C8D1"/>
<protein>
    <submittedName>
        <fullName evidence="2">Uncharacterized protein</fullName>
    </submittedName>
</protein>
<feature type="region of interest" description="Disordered" evidence="1">
    <location>
        <begin position="34"/>
        <end position="62"/>
    </location>
</feature>
<proteinExistence type="predicted"/>
<evidence type="ECO:0000256" key="1">
    <source>
        <dbReference type="SAM" id="MobiDB-lite"/>
    </source>
</evidence>
<accession>A0A0L0C8D1</accession>
<feature type="compositionally biased region" description="Basic and acidic residues" evidence="1">
    <location>
        <begin position="230"/>
        <end position="259"/>
    </location>
</feature>
<feature type="region of interest" description="Disordered" evidence="1">
    <location>
        <begin position="348"/>
        <end position="383"/>
    </location>
</feature>
<organism evidence="2 3">
    <name type="scientific">Lucilia cuprina</name>
    <name type="common">Green bottle fly</name>
    <name type="synonym">Australian sheep blowfly</name>
    <dbReference type="NCBI Taxonomy" id="7375"/>
    <lineage>
        <taxon>Eukaryota</taxon>
        <taxon>Metazoa</taxon>
        <taxon>Ecdysozoa</taxon>
        <taxon>Arthropoda</taxon>
        <taxon>Hexapoda</taxon>
        <taxon>Insecta</taxon>
        <taxon>Pterygota</taxon>
        <taxon>Neoptera</taxon>
        <taxon>Endopterygota</taxon>
        <taxon>Diptera</taxon>
        <taxon>Brachycera</taxon>
        <taxon>Muscomorpha</taxon>
        <taxon>Oestroidea</taxon>
        <taxon>Calliphoridae</taxon>
        <taxon>Luciliinae</taxon>
        <taxon>Lucilia</taxon>
    </lineage>
</organism>
<name>A0A0L0C8D1_LUCCU</name>
<dbReference type="Proteomes" id="UP000037069">
    <property type="component" value="Unassembled WGS sequence"/>
</dbReference>
<feature type="region of interest" description="Disordered" evidence="1">
    <location>
        <begin position="217"/>
        <end position="301"/>
    </location>
</feature>
<keyword evidence="3" id="KW-1185">Reference proteome</keyword>
<dbReference type="EMBL" id="JRES01000867">
    <property type="protein sequence ID" value="KNC27664.1"/>
    <property type="molecule type" value="Genomic_DNA"/>
</dbReference>
<comment type="caution">
    <text evidence="2">The sequence shown here is derived from an EMBL/GenBank/DDBJ whole genome shotgun (WGS) entry which is preliminary data.</text>
</comment>
<feature type="non-terminal residue" evidence="2">
    <location>
        <position position="1"/>
    </location>
</feature>
<sequence length="409" mass="43714">QVGDLPGGGVQRADRERRRGGGVIVGVEVHRHGVDTGDLDSPVEHRRDLRGPLGGETVGRHGQCEPHLQRRALRAPLLLQLCDRRGTSCRRRRVVESIPFDVEVDGVDAVPVEHGAIRRRQGVDRRTRGGQLGVEGASERHRERAPLAVHPLDATIELEPLGGVVERVRASPRGRAVVVTRGDDEGEDQSPGGIVHRAARQLVAGFERHVVVRREPAVGGVGAGHRRRQRRDEGGRGRAESQRDDHGHAEGEAPERELPSGEPRTPGRVHRAHESAPIASSGPSSRTAAHRGEEAVAGAAASFSSTQIQSIHANQRSDAVARTPMRRTMAHSVAIVVNAAKTAVPHAPAIPARTPTAPATKHPQHHARDQGDPRPRDTGRGRPCVLRRLRCRVAIGAALAAAGSGDGGV</sequence>